<dbReference type="Proteomes" id="UP000484988">
    <property type="component" value="Unassembled WGS sequence"/>
</dbReference>
<dbReference type="EMBL" id="BLLG01000010">
    <property type="protein sequence ID" value="GFH37468.1"/>
    <property type="molecule type" value="Genomic_DNA"/>
</dbReference>
<accession>A0A6A0AXV7</accession>
<reference evidence="1 2" key="1">
    <citation type="submission" date="2020-02" db="EMBL/GenBank/DDBJ databases">
        <title>Whole Genome Shotgun Sequence of Streptomyces sp. strain CWH03.</title>
        <authorList>
            <person name="Dohra H."/>
            <person name="Kodani S."/>
            <person name="Yamamura H."/>
        </authorList>
    </citation>
    <scope>NUCLEOTIDE SEQUENCE [LARGE SCALE GENOMIC DNA]</scope>
    <source>
        <strain evidence="1 2">CWH03</strain>
    </source>
</reference>
<dbReference type="RefSeq" id="WP_173265227.1">
    <property type="nucleotide sequence ID" value="NZ_BLLG01000010.1"/>
</dbReference>
<proteinExistence type="predicted"/>
<dbReference type="AlphaFoldDB" id="A0A6A0AXV7"/>
<comment type="caution">
    <text evidence="1">The sequence shown here is derived from an EMBL/GenBank/DDBJ whole genome shotgun (WGS) entry which is preliminary data.</text>
</comment>
<sequence>MSTCCTPGGSRHTAAEATTPYRAGGVGGARCQGVAVKAVGGLVCGLDGVAAVDAGAGALAGGTGSAAATTAAEPGDALDALTAETAGEAGYDVTGRMAA</sequence>
<protein>
    <submittedName>
        <fullName evidence="1">Heavy-metal-associated domain-containing protein</fullName>
    </submittedName>
</protein>
<organism evidence="1 2">
    <name type="scientific">Streptomyces pacificus</name>
    <dbReference type="NCBI Taxonomy" id="2705029"/>
    <lineage>
        <taxon>Bacteria</taxon>
        <taxon>Bacillati</taxon>
        <taxon>Actinomycetota</taxon>
        <taxon>Actinomycetes</taxon>
        <taxon>Kitasatosporales</taxon>
        <taxon>Streptomycetaceae</taxon>
        <taxon>Streptomyces</taxon>
    </lineage>
</organism>
<gene>
    <name evidence="1" type="ORF">SCWH03_37060</name>
</gene>
<keyword evidence="2" id="KW-1185">Reference proteome</keyword>
<evidence type="ECO:0000313" key="1">
    <source>
        <dbReference type="EMBL" id="GFH37468.1"/>
    </source>
</evidence>
<name>A0A6A0AXV7_9ACTN</name>
<evidence type="ECO:0000313" key="2">
    <source>
        <dbReference type="Proteomes" id="UP000484988"/>
    </source>
</evidence>